<gene>
    <name evidence="2" type="ORF">Pcinc_041084</name>
</gene>
<name>A0AAE1BK88_PETCI</name>
<evidence type="ECO:0000313" key="2">
    <source>
        <dbReference type="EMBL" id="KAK3852322.1"/>
    </source>
</evidence>
<keyword evidence="3" id="KW-1185">Reference proteome</keyword>
<protein>
    <submittedName>
        <fullName evidence="2">Uncharacterized protein</fullName>
    </submittedName>
</protein>
<sequence>MAGKGTRLGLLPGPSLTQPIKEPADSGYQSDRNARLVSPPVAFAGGFQGAHKLVNEIREESEYHVTRIGVRGVRQSLRIHPCQSVSQKLPITTQTQHTD</sequence>
<dbReference type="AlphaFoldDB" id="A0AAE1BK88"/>
<organism evidence="2 3">
    <name type="scientific">Petrolisthes cinctipes</name>
    <name type="common">Flat porcelain crab</name>
    <dbReference type="NCBI Taxonomy" id="88211"/>
    <lineage>
        <taxon>Eukaryota</taxon>
        <taxon>Metazoa</taxon>
        <taxon>Ecdysozoa</taxon>
        <taxon>Arthropoda</taxon>
        <taxon>Crustacea</taxon>
        <taxon>Multicrustacea</taxon>
        <taxon>Malacostraca</taxon>
        <taxon>Eumalacostraca</taxon>
        <taxon>Eucarida</taxon>
        <taxon>Decapoda</taxon>
        <taxon>Pleocyemata</taxon>
        <taxon>Anomura</taxon>
        <taxon>Galatheoidea</taxon>
        <taxon>Porcellanidae</taxon>
        <taxon>Petrolisthes</taxon>
    </lineage>
</organism>
<evidence type="ECO:0000256" key="1">
    <source>
        <dbReference type="SAM" id="MobiDB-lite"/>
    </source>
</evidence>
<dbReference type="EMBL" id="JAWQEG010007476">
    <property type="protein sequence ID" value="KAK3852322.1"/>
    <property type="molecule type" value="Genomic_DNA"/>
</dbReference>
<comment type="caution">
    <text evidence="2">The sequence shown here is derived from an EMBL/GenBank/DDBJ whole genome shotgun (WGS) entry which is preliminary data.</text>
</comment>
<accession>A0AAE1BK88</accession>
<evidence type="ECO:0000313" key="3">
    <source>
        <dbReference type="Proteomes" id="UP001286313"/>
    </source>
</evidence>
<dbReference type="Proteomes" id="UP001286313">
    <property type="component" value="Unassembled WGS sequence"/>
</dbReference>
<reference evidence="2" key="1">
    <citation type="submission" date="2023-10" db="EMBL/GenBank/DDBJ databases">
        <title>Genome assemblies of two species of porcelain crab, Petrolisthes cinctipes and Petrolisthes manimaculis (Anomura: Porcellanidae).</title>
        <authorList>
            <person name="Angst P."/>
        </authorList>
    </citation>
    <scope>NUCLEOTIDE SEQUENCE</scope>
    <source>
        <strain evidence="2">PB745_01</strain>
        <tissue evidence="2">Gill</tissue>
    </source>
</reference>
<proteinExistence type="predicted"/>
<feature type="region of interest" description="Disordered" evidence="1">
    <location>
        <begin position="1"/>
        <end position="32"/>
    </location>
</feature>